<reference evidence="2" key="1">
    <citation type="journal article" date="2012" name="Nat. Biotechnol.">
        <title>Reference genome sequence of the model plant Setaria.</title>
        <authorList>
            <person name="Bennetzen J.L."/>
            <person name="Schmutz J."/>
            <person name="Wang H."/>
            <person name="Percifield R."/>
            <person name="Hawkins J."/>
            <person name="Pontaroli A.C."/>
            <person name="Estep M."/>
            <person name="Feng L."/>
            <person name="Vaughn J.N."/>
            <person name="Grimwood J."/>
            <person name="Jenkins J."/>
            <person name="Barry K."/>
            <person name="Lindquist E."/>
            <person name="Hellsten U."/>
            <person name="Deshpande S."/>
            <person name="Wang X."/>
            <person name="Wu X."/>
            <person name="Mitros T."/>
            <person name="Triplett J."/>
            <person name="Yang X."/>
            <person name="Ye C.Y."/>
            <person name="Mauro-Herrera M."/>
            <person name="Wang L."/>
            <person name="Li P."/>
            <person name="Sharma M."/>
            <person name="Sharma R."/>
            <person name="Ronald P.C."/>
            <person name="Panaud O."/>
            <person name="Kellogg E.A."/>
            <person name="Brutnell T.P."/>
            <person name="Doust A.N."/>
            <person name="Tuskan G.A."/>
            <person name="Rokhsar D."/>
            <person name="Devos K.M."/>
        </authorList>
    </citation>
    <scope>NUCLEOTIDE SEQUENCE [LARGE SCALE GENOMIC DNA]</scope>
    <source>
        <strain evidence="2">cv. Yugu1</strain>
    </source>
</reference>
<proteinExistence type="predicted"/>
<sequence length="151" mass="17167">MLQLATKLLLAHSTCMTVPKSLGDAHPSTRVHLPWNSRRLGRDLDKISIGLHTKFLIHVREGLKRPEAPMQAVEFASEGGIIFHGHIPILTRWMDYKAQNEKYLKDYIGKLAMDNLTLIPSGRYWLKKMYFNGLAANEVPIKTPVTTMNDD</sequence>
<reference evidence="1" key="2">
    <citation type="submission" date="2018-08" db="UniProtKB">
        <authorList>
            <consortium name="EnsemblPlants"/>
        </authorList>
    </citation>
    <scope>IDENTIFICATION</scope>
    <source>
        <strain evidence="1">Yugu1</strain>
    </source>
</reference>
<accession>K3Y2Q4</accession>
<dbReference type="InParanoid" id="K3Y2Q4"/>
<name>K3Y2Q4_SETIT</name>
<dbReference type="Proteomes" id="UP000004995">
    <property type="component" value="Unassembled WGS sequence"/>
</dbReference>
<dbReference type="HOGENOM" id="CLU_126261_0_0_1"/>
<dbReference type="Gramene" id="KQL10731">
    <property type="protein sequence ID" value="KQL10731"/>
    <property type="gene ID" value="SETIT_008483mg"/>
</dbReference>
<protein>
    <submittedName>
        <fullName evidence="1">Uncharacterized protein</fullName>
    </submittedName>
</protein>
<dbReference type="EMBL" id="AGNK02002493">
    <property type="status" value="NOT_ANNOTATED_CDS"/>
    <property type="molecule type" value="Genomic_DNA"/>
</dbReference>
<keyword evidence="2" id="KW-1185">Reference proteome</keyword>
<evidence type="ECO:0000313" key="2">
    <source>
        <dbReference type="Proteomes" id="UP000004995"/>
    </source>
</evidence>
<evidence type="ECO:0000313" key="1">
    <source>
        <dbReference type="EnsemblPlants" id="KQL10731"/>
    </source>
</evidence>
<dbReference type="PANTHER" id="PTHR33063:SF15">
    <property type="entry name" value="TRANSPOSASE, PTTA_EN_SPM, PLANT"/>
    <property type="match status" value="1"/>
</dbReference>
<organism evidence="1 2">
    <name type="scientific">Setaria italica</name>
    <name type="common">Foxtail millet</name>
    <name type="synonym">Panicum italicum</name>
    <dbReference type="NCBI Taxonomy" id="4555"/>
    <lineage>
        <taxon>Eukaryota</taxon>
        <taxon>Viridiplantae</taxon>
        <taxon>Streptophyta</taxon>
        <taxon>Embryophyta</taxon>
        <taxon>Tracheophyta</taxon>
        <taxon>Spermatophyta</taxon>
        <taxon>Magnoliopsida</taxon>
        <taxon>Liliopsida</taxon>
        <taxon>Poales</taxon>
        <taxon>Poaceae</taxon>
        <taxon>PACMAD clade</taxon>
        <taxon>Panicoideae</taxon>
        <taxon>Panicodae</taxon>
        <taxon>Paniceae</taxon>
        <taxon>Cenchrinae</taxon>
        <taxon>Setaria</taxon>
    </lineage>
</organism>
<dbReference type="AlphaFoldDB" id="K3Y2Q4"/>
<dbReference type="PANTHER" id="PTHR33063">
    <property type="entry name" value="OS02G0583500 PROTEIN"/>
    <property type="match status" value="1"/>
</dbReference>
<dbReference type="EnsemblPlants" id="KQL10731">
    <property type="protein sequence ID" value="KQL10731"/>
    <property type="gene ID" value="SETIT_008483mg"/>
</dbReference>